<feature type="transmembrane region" description="Helical" evidence="1">
    <location>
        <begin position="20"/>
        <end position="46"/>
    </location>
</feature>
<dbReference type="EMBL" id="CP059732">
    <property type="protein sequence ID" value="QMW01854.1"/>
    <property type="molecule type" value="Genomic_DNA"/>
</dbReference>
<feature type="transmembrane region" description="Helical" evidence="1">
    <location>
        <begin position="370"/>
        <end position="391"/>
    </location>
</feature>
<accession>A0A7G5GSL2</accession>
<dbReference type="KEGG" id="sfol:H3H32_28525"/>
<reference evidence="2 3" key="1">
    <citation type="submission" date="2020-07" db="EMBL/GenBank/DDBJ databases">
        <title>Spirosoma foliorum sp. nov., isolated from the leaves on the Nejang mountain Korea, Republic of.</title>
        <authorList>
            <person name="Ho H."/>
            <person name="Lee Y.-J."/>
            <person name="Nurcahyanto D.-A."/>
            <person name="Kim S.-G."/>
        </authorList>
    </citation>
    <scope>NUCLEOTIDE SEQUENCE [LARGE SCALE GENOMIC DNA]</scope>
    <source>
        <strain evidence="2 3">PL0136</strain>
    </source>
</reference>
<evidence type="ECO:0000256" key="1">
    <source>
        <dbReference type="SAM" id="Phobius"/>
    </source>
</evidence>
<evidence type="ECO:0000313" key="2">
    <source>
        <dbReference type="EMBL" id="QMW01854.1"/>
    </source>
</evidence>
<feature type="transmembrane region" description="Helical" evidence="1">
    <location>
        <begin position="345"/>
        <end position="364"/>
    </location>
</feature>
<feature type="transmembrane region" description="Helical" evidence="1">
    <location>
        <begin position="127"/>
        <end position="150"/>
    </location>
</feature>
<feature type="transmembrane region" description="Helical" evidence="1">
    <location>
        <begin position="104"/>
        <end position="121"/>
    </location>
</feature>
<keyword evidence="3" id="KW-1185">Reference proteome</keyword>
<gene>
    <name evidence="2" type="ORF">H3H32_28525</name>
</gene>
<evidence type="ECO:0000313" key="3">
    <source>
        <dbReference type="Proteomes" id="UP000515369"/>
    </source>
</evidence>
<keyword evidence="1" id="KW-0812">Transmembrane</keyword>
<feature type="transmembrane region" description="Helical" evidence="1">
    <location>
        <begin position="52"/>
        <end position="77"/>
    </location>
</feature>
<feature type="transmembrane region" description="Helical" evidence="1">
    <location>
        <begin position="311"/>
        <end position="333"/>
    </location>
</feature>
<sequence length="435" mass="47785">MSKNIRATIKNPKALEWIKLITITSSAQIVVQGVGAISGILIIRLFSTKEYALYTLANSMLMTMIVLADSGIAAGVMSQGGKVWQDRVKLGTVLAVGLDLRKKFAIASLIISVPLLLYQLLHHDASWFTSLIIIFSLIPAFLSALTGELLEIAPKLKQDIAPLQKNQVKLHLVRLVLTFTIIYFFPWAFLALLASGISQLWANVNLKKISDKHAKQEQKSDLIIRAAILAVVKRQLPSSIYHCFSGQITIWLVSAFGSTLAVAQIGALGRIALLPGLLTLLFSIIILPRYARLPKDQTILLNYFIKIQIGWLIVSAAIIGIFWVFSTEILWILGPKYSALRKEALLITITSCINLFSGSAFNLYTSRGWILNPIISIAINTITIASGVAFIDVSSLQGVLVLSIFVAVIQAIANTLYAFLQIIKSNNIINYDNVV</sequence>
<organism evidence="2 3">
    <name type="scientific">Spirosoma foliorum</name>
    <dbReference type="NCBI Taxonomy" id="2710596"/>
    <lineage>
        <taxon>Bacteria</taxon>
        <taxon>Pseudomonadati</taxon>
        <taxon>Bacteroidota</taxon>
        <taxon>Cytophagia</taxon>
        <taxon>Cytophagales</taxon>
        <taxon>Cytophagaceae</taxon>
        <taxon>Spirosoma</taxon>
    </lineage>
</organism>
<feature type="transmembrane region" description="Helical" evidence="1">
    <location>
        <begin position="271"/>
        <end position="291"/>
    </location>
</feature>
<feature type="transmembrane region" description="Helical" evidence="1">
    <location>
        <begin position="171"/>
        <end position="197"/>
    </location>
</feature>
<keyword evidence="1" id="KW-1133">Transmembrane helix</keyword>
<name>A0A7G5GSL2_9BACT</name>
<dbReference type="RefSeq" id="WP_182459130.1">
    <property type="nucleotide sequence ID" value="NZ_CP059732.1"/>
</dbReference>
<proteinExistence type="predicted"/>
<protein>
    <submittedName>
        <fullName evidence="2">Polysaccharide biosynthesis protein</fullName>
    </submittedName>
</protein>
<dbReference type="AlphaFoldDB" id="A0A7G5GSL2"/>
<dbReference type="Proteomes" id="UP000515369">
    <property type="component" value="Chromosome"/>
</dbReference>
<feature type="transmembrane region" description="Helical" evidence="1">
    <location>
        <begin position="398"/>
        <end position="420"/>
    </location>
</feature>
<keyword evidence="1" id="KW-0472">Membrane</keyword>